<dbReference type="CDD" id="cd06170">
    <property type="entry name" value="LuxR_C_like"/>
    <property type="match status" value="1"/>
</dbReference>
<proteinExistence type="predicted"/>
<evidence type="ECO:0000313" key="2">
    <source>
        <dbReference type="EMBL" id="SFN51019.1"/>
    </source>
</evidence>
<dbReference type="PROSITE" id="PS50043">
    <property type="entry name" value="HTH_LUXR_2"/>
    <property type="match status" value="1"/>
</dbReference>
<sequence>MSRPARPAAAPPQDVRFCRSVDGTRLAYAVHGAGPPLLLASCWLSHLEYDWRSPVWRHFLLELGRVATVVRYDERGFGMSDGEVRDFGIERRVTDLEAVADAAGLDRFALIGMSQGGPVALTYASRHPDRLTRLVLYGTYAATDRGPEALELEETFQQMIKVGWARPDSTFRRVFTSLMIPQASEEQARWLDALLNRATSTENAVRSRATRLEADVRALLPGLTTPTLVVHARGDRMIGFAHARELAAGIAGARLVTLDSTNHITLAHEPAWPVLLDALVTFLAPDRIAPGTGPATVLPALTDRELDVLRLVAGGRGNEEVARALSLSVRTVERHLTSVYTKLGVTGRAARAAAVSRLLAHR</sequence>
<dbReference type="AlphaFoldDB" id="A0A1I4ZM24"/>
<evidence type="ECO:0000259" key="1">
    <source>
        <dbReference type="PROSITE" id="PS50043"/>
    </source>
</evidence>
<dbReference type="InterPro" id="IPR050471">
    <property type="entry name" value="AB_hydrolase"/>
</dbReference>
<dbReference type="Gene3D" id="3.40.50.1820">
    <property type="entry name" value="alpha/beta hydrolase"/>
    <property type="match status" value="1"/>
</dbReference>
<feature type="domain" description="HTH luxR-type" evidence="1">
    <location>
        <begin position="294"/>
        <end position="359"/>
    </location>
</feature>
<dbReference type="PROSITE" id="PS00622">
    <property type="entry name" value="HTH_LUXR_1"/>
    <property type="match status" value="1"/>
</dbReference>
<dbReference type="InterPro" id="IPR029058">
    <property type="entry name" value="AB_hydrolase_fold"/>
</dbReference>
<dbReference type="InterPro" id="IPR036388">
    <property type="entry name" value="WH-like_DNA-bd_sf"/>
</dbReference>
<keyword evidence="3" id="KW-1185">Reference proteome</keyword>
<dbReference type="InterPro" id="IPR000792">
    <property type="entry name" value="Tscrpt_reg_LuxR_C"/>
</dbReference>
<accession>A0A1I4ZM24</accession>
<dbReference type="GO" id="GO:0003677">
    <property type="term" value="F:DNA binding"/>
    <property type="evidence" value="ECO:0007669"/>
    <property type="project" value="InterPro"/>
</dbReference>
<dbReference type="EMBL" id="FOUY01000015">
    <property type="protein sequence ID" value="SFN51019.1"/>
    <property type="molecule type" value="Genomic_DNA"/>
</dbReference>
<dbReference type="PRINTS" id="PR00111">
    <property type="entry name" value="ABHYDROLASE"/>
</dbReference>
<dbReference type="PANTHER" id="PTHR43433">
    <property type="entry name" value="HYDROLASE, ALPHA/BETA FOLD FAMILY PROTEIN"/>
    <property type="match status" value="1"/>
</dbReference>
<dbReference type="PANTHER" id="PTHR43433:SF8">
    <property type="entry name" value="BIFUNCTIONAL LIPASE_ADENYLATE CYCLASE LIPJ"/>
    <property type="match status" value="1"/>
</dbReference>
<dbReference type="GO" id="GO:0006355">
    <property type="term" value="P:regulation of DNA-templated transcription"/>
    <property type="evidence" value="ECO:0007669"/>
    <property type="project" value="InterPro"/>
</dbReference>
<dbReference type="Proteomes" id="UP000199614">
    <property type="component" value="Unassembled WGS sequence"/>
</dbReference>
<name>A0A1I4ZM24_PSUAM</name>
<dbReference type="SUPFAM" id="SSF53474">
    <property type="entry name" value="alpha/beta-Hydrolases"/>
    <property type="match status" value="1"/>
</dbReference>
<dbReference type="Pfam" id="PF00196">
    <property type="entry name" value="GerE"/>
    <property type="match status" value="1"/>
</dbReference>
<dbReference type="Pfam" id="PF00561">
    <property type="entry name" value="Abhydrolase_1"/>
    <property type="match status" value="1"/>
</dbReference>
<dbReference type="InterPro" id="IPR016032">
    <property type="entry name" value="Sig_transdc_resp-reg_C-effctor"/>
</dbReference>
<dbReference type="OrthoDB" id="27092at2"/>
<protein>
    <submittedName>
        <fullName evidence="2">Pimeloyl-ACP methyl ester carboxylesterase</fullName>
    </submittedName>
</protein>
<gene>
    <name evidence="2" type="ORF">SAMN05216207_1015130</name>
</gene>
<dbReference type="SUPFAM" id="SSF46894">
    <property type="entry name" value="C-terminal effector domain of the bipartite response regulators"/>
    <property type="match status" value="1"/>
</dbReference>
<dbReference type="PRINTS" id="PR00038">
    <property type="entry name" value="HTHLUXR"/>
</dbReference>
<dbReference type="Gene3D" id="1.10.10.10">
    <property type="entry name" value="Winged helix-like DNA-binding domain superfamily/Winged helix DNA-binding domain"/>
    <property type="match status" value="1"/>
</dbReference>
<dbReference type="RefSeq" id="WP_093343930.1">
    <property type="nucleotide sequence ID" value="NZ_FOUY01000015.1"/>
</dbReference>
<evidence type="ECO:0000313" key="3">
    <source>
        <dbReference type="Proteomes" id="UP000199614"/>
    </source>
</evidence>
<dbReference type="GO" id="GO:0003824">
    <property type="term" value="F:catalytic activity"/>
    <property type="evidence" value="ECO:0007669"/>
    <property type="project" value="UniProtKB-ARBA"/>
</dbReference>
<organism evidence="2 3">
    <name type="scientific">Pseudonocardia ammonioxydans</name>
    <dbReference type="NCBI Taxonomy" id="260086"/>
    <lineage>
        <taxon>Bacteria</taxon>
        <taxon>Bacillati</taxon>
        <taxon>Actinomycetota</taxon>
        <taxon>Actinomycetes</taxon>
        <taxon>Pseudonocardiales</taxon>
        <taxon>Pseudonocardiaceae</taxon>
        <taxon>Pseudonocardia</taxon>
    </lineage>
</organism>
<dbReference type="STRING" id="260086.SAMN05216207_1015130"/>
<reference evidence="2 3" key="1">
    <citation type="submission" date="2016-10" db="EMBL/GenBank/DDBJ databases">
        <authorList>
            <person name="de Groot N.N."/>
        </authorList>
    </citation>
    <scope>NUCLEOTIDE SEQUENCE [LARGE SCALE GENOMIC DNA]</scope>
    <source>
        <strain evidence="2 3">CGMCC 4.1877</strain>
    </source>
</reference>
<dbReference type="InterPro" id="IPR000073">
    <property type="entry name" value="AB_hydrolase_1"/>
</dbReference>
<dbReference type="SMART" id="SM00421">
    <property type="entry name" value="HTH_LUXR"/>
    <property type="match status" value="1"/>
</dbReference>